<feature type="binding site" evidence="10">
    <location>
        <begin position="501"/>
        <end position="510"/>
    </location>
    <ligand>
        <name>ATP</name>
        <dbReference type="ChEBI" id="CHEBI:30616"/>
    </ligand>
</feature>
<feature type="domain" description="YjeF C-terminal" evidence="12">
    <location>
        <begin position="332"/>
        <end position="580"/>
    </location>
</feature>
<evidence type="ECO:0000256" key="8">
    <source>
        <dbReference type="ARBA" id="ARBA00048847"/>
    </source>
</evidence>
<comment type="catalytic activity">
    <reaction evidence="8 10">
        <text>(6S)-NADHX + ATP = ADP + phosphate + NADH + H(+)</text>
        <dbReference type="Rhea" id="RHEA:19017"/>
        <dbReference type="ChEBI" id="CHEBI:15378"/>
        <dbReference type="ChEBI" id="CHEBI:30616"/>
        <dbReference type="ChEBI" id="CHEBI:43474"/>
        <dbReference type="ChEBI" id="CHEBI:57945"/>
        <dbReference type="ChEBI" id="CHEBI:64074"/>
        <dbReference type="ChEBI" id="CHEBI:456216"/>
        <dbReference type="EC" id="4.2.1.93"/>
    </reaction>
</comment>
<dbReference type="PROSITE" id="PS01049">
    <property type="entry name" value="YJEF_C_1"/>
    <property type="match status" value="1"/>
</dbReference>
<dbReference type="CTD" id="55739"/>
<dbReference type="CDD" id="cd01171">
    <property type="entry name" value="YXKO-related"/>
    <property type="match status" value="1"/>
</dbReference>
<keyword evidence="13" id="KW-1185">Reference proteome</keyword>
<evidence type="ECO:0000256" key="9">
    <source>
        <dbReference type="ARBA" id="ARBA00057267"/>
    </source>
</evidence>
<evidence type="ECO:0000256" key="4">
    <source>
        <dbReference type="ARBA" id="ARBA00022857"/>
    </source>
</evidence>
<dbReference type="SUPFAM" id="SSF53613">
    <property type="entry name" value="Ribokinase-like"/>
    <property type="match status" value="1"/>
</dbReference>
<dbReference type="Proteomes" id="UP000504624">
    <property type="component" value="Unplaced"/>
</dbReference>
<dbReference type="PANTHER" id="PTHR12592:SF0">
    <property type="entry name" value="ATP-DEPENDENT (S)-NAD(P)H-HYDRATE DEHYDRATASE"/>
    <property type="match status" value="1"/>
</dbReference>
<feature type="compositionally biased region" description="Pro residues" evidence="11">
    <location>
        <begin position="120"/>
        <end position="135"/>
    </location>
</feature>
<keyword evidence="3 10" id="KW-0067">ATP-binding</keyword>
<comment type="function">
    <text evidence="9 10">Catalyzes the dehydration of the S-form of NAD(P)HX at the expense of ATP, which is converted to ADP. Together with NAD(P)HX epimerase, which catalyzes the epimerization of the S- and R-forms, the enzyme allows the repair of both epimers of NAD(P)HX, a damaged form of NAD(P)H that is a result of enzymatic or heat-dependent hydration.</text>
</comment>
<dbReference type="InterPro" id="IPR000631">
    <property type="entry name" value="CARKD"/>
</dbReference>
<dbReference type="HAMAP" id="MF_01965">
    <property type="entry name" value="NADHX_dehydratase"/>
    <property type="match status" value="1"/>
</dbReference>
<keyword evidence="6 10" id="KW-0456">Lyase</keyword>
<keyword evidence="5 10" id="KW-0520">NAD</keyword>
<comment type="cofactor">
    <cofactor evidence="10">
        <name>Mg(2+)</name>
        <dbReference type="ChEBI" id="CHEBI:18420"/>
    </cofactor>
</comment>
<feature type="binding site" evidence="10">
    <location>
        <position position="389"/>
    </location>
    <ligand>
        <name>(6S)-NADPHX</name>
        <dbReference type="ChEBI" id="CHEBI:64076"/>
    </ligand>
</feature>
<proteinExistence type="inferred from homology"/>
<evidence type="ECO:0000256" key="7">
    <source>
        <dbReference type="ARBA" id="ARBA00047472"/>
    </source>
</evidence>
<keyword evidence="2 10" id="KW-0547">Nucleotide-binding</keyword>
<dbReference type="Gene3D" id="3.40.1190.20">
    <property type="match status" value="1"/>
</dbReference>
<evidence type="ECO:0000256" key="3">
    <source>
        <dbReference type="ARBA" id="ARBA00022840"/>
    </source>
</evidence>
<dbReference type="OrthoDB" id="8110916at2759"/>
<keyword evidence="4" id="KW-0521">NADP</keyword>
<dbReference type="RefSeq" id="XP_017672790.1">
    <property type="nucleotide sequence ID" value="XM_017817301.1"/>
</dbReference>
<dbReference type="FunFam" id="3.40.1190.20:FF:000013">
    <property type="entry name" value="ATP-dependent (S)-NAD(P)H-hydrate dehydratase"/>
    <property type="match status" value="1"/>
</dbReference>
<evidence type="ECO:0000256" key="6">
    <source>
        <dbReference type="ARBA" id="ARBA00023239"/>
    </source>
</evidence>
<protein>
    <recommendedName>
        <fullName evidence="10">ATP-dependent (S)-NAD(P)H-hydrate dehydratase</fullName>
        <ecNumber evidence="10">4.2.1.93</ecNumber>
    </recommendedName>
    <alternativeName>
        <fullName evidence="10">ATP-dependent NAD(P)HX dehydratase</fullName>
    </alternativeName>
</protein>
<dbReference type="AlphaFoldDB" id="A0A6J0HFI0"/>
<feature type="binding site" evidence="10">
    <location>
        <begin position="442"/>
        <end position="448"/>
    </location>
    <ligand>
        <name>(6S)-NADPHX</name>
        <dbReference type="ChEBI" id="CHEBI:64076"/>
    </ligand>
</feature>
<name>A0A6J0HFI0_9PASS</name>
<dbReference type="PROSITE" id="PS51383">
    <property type="entry name" value="YJEF_C_3"/>
    <property type="match status" value="1"/>
</dbReference>
<evidence type="ECO:0000313" key="14">
    <source>
        <dbReference type="RefSeq" id="XP_017672790.1"/>
    </source>
</evidence>
<dbReference type="InterPro" id="IPR029056">
    <property type="entry name" value="Ribokinase-like"/>
</dbReference>
<evidence type="ECO:0000313" key="13">
    <source>
        <dbReference type="Proteomes" id="UP000504624"/>
    </source>
</evidence>
<reference evidence="14" key="1">
    <citation type="submission" date="2025-08" db="UniProtKB">
        <authorList>
            <consortium name="RefSeq"/>
        </authorList>
    </citation>
    <scope>IDENTIFICATION</scope>
</reference>
<organism evidence="13 14">
    <name type="scientific">Lepidothrix coronata</name>
    <name type="common">blue-crowned manakin</name>
    <dbReference type="NCBI Taxonomy" id="321398"/>
    <lineage>
        <taxon>Eukaryota</taxon>
        <taxon>Metazoa</taxon>
        <taxon>Chordata</taxon>
        <taxon>Craniata</taxon>
        <taxon>Vertebrata</taxon>
        <taxon>Euteleostomi</taxon>
        <taxon>Archelosauria</taxon>
        <taxon>Archosauria</taxon>
        <taxon>Dinosauria</taxon>
        <taxon>Saurischia</taxon>
        <taxon>Theropoda</taxon>
        <taxon>Coelurosauria</taxon>
        <taxon>Aves</taxon>
        <taxon>Neognathae</taxon>
        <taxon>Neoaves</taxon>
        <taxon>Telluraves</taxon>
        <taxon>Australaves</taxon>
        <taxon>Passeriformes</taxon>
        <taxon>Pipridae</taxon>
        <taxon>Lepidothrix</taxon>
    </lineage>
</organism>
<evidence type="ECO:0000256" key="11">
    <source>
        <dbReference type="SAM" id="MobiDB-lite"/>
    </source>
</evidence>
<feature type="binding site" evidence="10">
    <location>
        <begin position="482"/>
        <end position="486"/>
    </location>
    <ligand>
        <name>ATP</name>
        <dbReference type="ChEBI" id="CHEBI:30616"/>
    </ligand>
</feature>
<dbReference type="PANTHER" id="PTHR12592">
    <property type="entry name" value="ATP-DEPENDENT (S)-NAD(P)H-HYDRATE DEHYDRATASE FAMILY MEMBER"/>
    <property type="match status" value="1"/>
</dbReference>
<dbReference type="GeneID" id="108498497"/>
<comment type="catalytic activity">
    <reaction evidence="7 10">
        <text>(6S)-NADPHX + ATP = ADP + phosphate + NADPH + H(+)</text>
        <dbReference type="Rhea" id="RHEA:32231"/>
        <dbReference type="ChEBI" id="CHEBI:15378"/>
        <dbReference type="ChEBI" id="CHEBI:30616"/>
        <dbReference type="ChEBI" id="CHEBI:43474"/>
        <dbReference type="ChEBI" id="CHEBI:57783"/>
        <dbReference type="ChEBI" id="CHEBI:64076"/>
        <dbReference type="ChEBI" id="CHEBI:456216"/>
        <dbReference type="EC" id="4.2.1.93"/>
    </reaction>
</comment>
<sequence>MITNTRGFLWSDLETRALLEIWGEADVQSALDGNFRNSHVYRDVACRLAELGFERTPEQCRIRIKGLKRQYYQARDGLKKNGHARKICKYYDEMDRILSCRGGPEGAPEPLAALAATPEVVPPPAGPLPAPPTPGTPHNSRELDAELDEEAGPESPRDNFTEDSGECSSYADHPIKVECPSFAIPVPPGDGFKEVNAPTITPPLSQPKRSKKRHTNLTLDKMMEKFLQQSMDTDEKFYRFEEQRLKIEDKRREAEHARELQMLQMLGQMLAGISSTVSQRSQSIPTSPPRRANHRSYADNFNYNAMTATLSPPIGTSFYSINKRSVVEIVPAFYLGADLSHVFCTKDAATVIKSYSPELIVHPVLDSPNAVHEVEKWLPRLHSVVIGPGLGRDEVLLENAKGIIEKSKVKGIPIIIDADGLWLISQQPSLIQGYQRAILTPNYMEFSRLYEAMLRDPVDSSDHHGCVLRLSQAMGNLTVVQKGERDLISDGEKVLVCSHEGSSRRCGGQGDLLSGSLGVLAHWAFVAGAEKTNGQNPFLVAAFGACSLTRQSNHQAFQKFGRSMTASDMVSEVGTAFSKLYET</sequence>
<dbReference type="Pfam" id="PF01256">
    <property type="entry name" value="Carb_kinase"/>
    <property type="match status" value="1"/>
</dbReference>
<evidence type="ECO:0000256" key="2">
    <source>
        <dbReference type="ARBA" id="ARBA00022741"/>
    </source>
</evidence>
<dbReference type="InterPro" id="IPR017953">
    <property type="entry name" value="Carbohydrate_kinase_pred_CS"/>
</dbReference>
<evidence type="ECO:0000259" key="12">
    <source>
        <dbReference type="PROSITE" id="PS51383"/>
    </source>
</evidence>
<dbReference type="Pfam" id="PF13837">
    <property type="entry name" value="Myb_DNA-bind_4"/>
    <property type="match status" value="1"/>
</dbReference>
<dbReference type="FunFam" id="1.10.10.60:FF:000032">
    <property type="entry name" value="Zinc finger and SCAN domain-containing 20"/>
    <property type="match status" value="1"/>
</dbReference>
<keyword evidence="1 10" id="KW-0597">Phosphoprotein</keyword>
<feature type="binding site" evidence="10">
    <location>
        <position position="511"/>
    </location>
    <ligand>
        <name>(6S)-NADPHX</name>
        <dbReference type="ChEBI" id="CHEBI:64076"/>
    </ligand>
</feature>
<gene>
    <name evidence="14" type="primary">NAXD</name>
</gene>
<evidence type="ECO:0000256" key="1">
    <source>
        <dbReference type="ARBA" id="ARBA00022553"/>
    </source>
</evidence>
<dbReference type="GO" id="GO:0005524">
    <property type="term" value="F:ATP binding"/>
    <property type="evidence" value="ECO:0007669"/>
    <property type="project" value="UniProtKB-KW"/>
</dbReference>
<feature type="region of interest" description="Disordered" evidence="11">
    <location>
        <begin position="118"/>
        <end position="171"/>
    </location>
</feature>
<accession>A0A6J0HFI0</accession>
<dbReference type="InterPro" id="IPR044822">
    <property type="entry name" value="Myb_DNA-bind_4"/>
</dbReference>
<evidence type="ECO:0000256" key="10">
    <source>
        <dbReference type="HAMAP-Rule" id="MF_03157"/>
    </source>
</evidence>
<dbReference type="GO" id="GO:0110051">
    <property type="term" value="P:metabolite repair"/>
    <property type="evidence" value="ECO:0007669"/>
    <property type="project" value="TreeGrafter"/>
</dbReference>
<dbReference type="GO" id="GO:0047453">
    <property type="term" value="F:ATP-dependent NAD(P)H-hydrate dehydratase activity"/>
    <property type="evidence" value="ECO:0007669"/>
    <property type="project" value="UniProtKB-UniRule"/>
</dbReference>
<dbReference type="GO" id="GO:0046496">
    <property type="term" value="P:nicotinamide nucleotide metabolic process"/>
    <property type="evidence" value="ECO:0007669"/>
    <property type="project" value="UniProtKB-UniRule"/>
</dbReference>
<evidence type="ECO:0000256" key="5">
    <source>
        <dbReference type="ARBA" id="ARBA00023027"/>
    </source>
</evidence>
<dbReference type="Gene3D" id="1.10.10.60">
    <property type="entry name" value="Homeodomain-like"/>
    <property type="match status" value="1"/>
</dbReference>
<dbReference type="EC" id="4.2.1.93" evidence="10"/>
<comment type="similarity">
    <text evidence="10">Belongs to the NnrD/CARKD family.</text>
</comment>